<proteinExistence type="predicted"/>
<dbReference type="Gene3D" id="3.10.129.10">
    <property type="entry name" value="Hotdog Thioesterase"/>
    <property type="match status" value="1"/>
</dbReference>
<dbReference type="EMBL" id="CABPRJ010001433">
    <property type="protein sequence ID" value="VVC36443.1"/>
    <property type="molecule type" value="Genomic_DNA"/>
</dbReference>
<gene>
    <name evidence="2" type="ORF">CINCED_3A011781</name>
</gene>
<dbReference type="Proteomes" id="UP000325440">
    <property type="component" value="Unassembled WGS sequence"/>
</dbReference>
<dbReference type="GO" id="GO:0005739">
    <property type="term" value="C:mitochondrion"/>
    <property type="evidence" value="ECO:0007669"/>
    <property type="project" value="TreeGrafter"/>
</dbReference>
<dbReference type="PANTHER" id="PTHR43437">
    <property type="entry name" value="HYDROXYACYL-THIOESTER DEHYDRATASE TYPE 2, MITOCHONDRIAL-RELATED"/>
    <property type="match status" value="1"/>
</dbReference>
<reference evidence="2 3" key="1">
    <citation type="submission" date="2019-08" db="EMBL/GenBank/DDBJ databases">
        <authorList>
            <person name="Alioto T."/>
            <person name="Alioto T."/>
            <person name="Gomez Garrido J."/>
        </authorList>
    </citation>
    <scope>NUCLEOTIDE SEQUENCE [LARGE SCALE GENOMIC DNA]</scope>
</reference>
<sequence>MLPVALLRPYCSAARRLLAAGDRAVVHKRVDAADIENFARLTGDHNPVHSGDRPVAHGVYLAGLVSAVIGTRLPGPGTVLVSKTMRFPNACRAGDLVRILVEVRSVRKIIKCEFRCSVGDKVVMEGSADVVVDRKGFTGDTPRRNDDET</sequence>
<accession>A0A5E4N2E1</accession>
<protein>
    <submittedName>
        <fullName evidence="2">HotDog domain,MaoC-like domain</fullName>
    </submittedName>
</protein>
<dbReference type="OrthoDB" id="201709at2759"/>
<organism evidence="2 3">
    <name type="scientific">Cinara cedri</name>
    <dbReference type="NCBI Taxonomy" id="506608"/>
    <lineage>
        <taxon>Eukaryota</taxon>
        <taxon>Metazoa</taxon>
        <taxon>Ecdysozoa</taxon>
        <taxon>Arthropoda</taxon>
        <taxon>Hexapoda</taxon>
        <taxon>Insecta</taxon>
        <taxon>Pterygota</taxon>
        <taxon>Neoptera</taxon>
        <taxon>Paraneoptera</taxon>
        <taxon>Hemiptera</taxon>
        <taxon>Sternorrhyncha</taxon>
        <taxon>Aphidomorpha</taxon>
        <taxon>Aphidoidea</taxon>
        <taxon>Aphididae</taxon>
        <taxon>Lachninae</taxon>
        <taxon>Cinara</taxon>
    </lineage>
</organism>
<dbReference type="InterPro" id="IPR002539">
    <property type="entry name" value="MaoC-like_dom"/>
</dbReference>
<dbReference type="InterPro" id="IPR050965">
    <property type="entry name" value="UPF0336/Enoyl-CoA_hydratase"/>
</dbReference>
<evidence type="ECO:0000313" key="2">
    <source>
        <dbReference type="EMBL" id="VVC36443.1"/>
    </source>
</evidence>
<dbReference type="Pfam" id="PF01575">
    <property type="entry name" value="MaoC_dehydratas"/>
    <property type="match status" value="1"/>
</dbReference>
<evidence type="ECO:0000259" key="1">
    <source>
        <dbReference type="Pfam" id="PF01575"/>
    </source>
</evidence>
<dbReference type="InterPro" id="IPR029069">
    <property type="entry name" value="HotDog_dom_sf"/>
</dbReference>
<dbReference type="AlphaFoldDB" id="A0A5E4N2E1"/>
<keyword evidence="3" id="KW-1185">Reference proteome</keyword>
<dbReference type="GO" id="GO:0019171">
    <property type="term" value="F:(3R)-hydroxyacyl-[acyl-carrier-protein] dehydratase activity"/>
    <property type="evidence" value="ECO:0007669"/>
    <property type="project" value="TreeGrafter"/>
</dbReference>
<dbReference type="GO" id="GO:0018812">
    <property type="term" value="F:3-hydroxyacyl-CoA dehydratase activity"/>
    <property type="evidence" value="ECO:0007669"/>
    <property type="project" value="UniProtKB-ARBA"/>
</dbReference>
<dbReference type="GO" id="GO:0006633">
    <property type="term" value="P:fatty acid biosynthetic process"/>
    <property type="evidence" value="ECO:0007669"/>
    <property type="project" value="TreeGrafter"/>
</dbReference>
<name>A0A5E4N2E1_9HEMI</name>
<dbReference type="PANTHER" id="PTHR43437:SF3">
    <property type="entry name" value="HYDROXYACYL-THIOESTER DEHYDRATASE TYPE 2, MITOCHONDRIAL"/>
    <property type="match status" value="1"/>
</dbReference>
<evidence type="ECO:0000313" key="3">
    <source>
        <dbReference type="Proteomes" id="UP000325440"/>
    </source>
</evidence>
<feature type="domain" description="MaoC-like" evidence="1">
    <location>
        <begin position="27"/>
        <end position="109"/>
    </location>
</feature>
<dbReference type="CDD" id="cd03449">
    <property type="entry name" value="R_hydratase"/>
    <property type="match status" value="1"/>
</dbReference>
<dbReference type="SUPFAM" id="SSF54637">
    <property type="entry name" value="Thioesterase/thiol ester dehydrase-isomerase"/>
    <property type="match status" value="1"/>
</dbReference>